<evidence type="ECO:0000256" key="1">
    <source>
        <dbReference type="SAM" id="SignalP"/>
    </source>
</evidence>
<accession>A0ABU5DCL4</accession>
<dbReference type="RefSeq" id="WP_320421920.1">
    <property type="nucleotide sequence ID" value="NZ_JAXCLA010000002.1"/>
</dbReference>
<evidence type="ECO:0000313" key="3">
    <source>
        <dbReference type="Proteomes" id="UP001285263"/>
    </source>
</evidence>
<evidence type="ECO:0008006" key="4">
    <source>
        <dbReference type="Google" id="ProtNLM"/>
    </source>
</evidence>
<dbReference type="Proteomes" id="UP001285263">
    <property type="component" value="Unassembled WGS sequence"/>
</dbReference>
<sequence>MRVVLFAVALLSAAGAVQAVNYTPTAHGFASFDTDVAICSKNEPGRRSEFQRRLDPVRACGKVDTKLAAEIRASAAYRQDFHRQMKAFADEGAHSRERINVYCDTALANVEQFCARSMGPPHEHTP</sequence>
<proteinExistence type="predicted"/>
<keyword evidence="3" id="KW-1185">Reference proteome</keyword>
<feature type="signal peptide" evidence="1">
    <location>
        <begin position="1"/>
        <end position="19"/>
    </location>
</feature>
<feature type="chain" id="PRO_5045490187" description="Secreted protein" evidence="1">
    <location>
        <begin position="20"/>
        <end position="126"/>
    </location>
</feature>
<organism evidence="2 3">
    <name type="scientific">Roseateles agri</name>
    <dbReference type="NCBI Taxonomy" id="3098619"/>
    <lineage>
        <taxon>Bacteria</taxon>
        <taxon>Pseudomonadati</taxon>
        <taxon>Pseudomonadota</taxon>
        <taxon>Betaproteobacteria</taxon>
        <taxon>Burkholderiales</taxon>
        <taxon>Sphaerotilaceae</taxon>
        <taxon>Roseateles</taxon>
    </lineage>
</organism>
<keyword evidence="1" id="KW-0732">Signal</keyword>
<reference evidence="2 3" key="1">
    <citation type="submission" date="2023-11" db="EMBL/GenBank/DDBJ databases">
        <title>Paucibacter sp. nov., isolated from fresh soil in Korea.</title>
        <authorList>
            <person name="Le N.T.T."/>
        </authorList>
    </citation>
    <scope>NUCLEOTIDE SEQUENCE [LARGE SCALE GENOMIC DNA]</scope>
    <source>
        <strain evidence="2 3">R3-3</strain>
    </source>
</reference>
<evidence type="ECO:0000313" key="2">
    <source>
        <dbReference type="EMBL" id="MDY0744010.1"/>
    </source>
</evidence>
<protein>
    <recommendedName>
        <fullName evidence="4">Secreted protein</fullName>
    </recommendedName>
</protein>
<gene>
    <name evidence="2" type="ORF">SNE35_05820</name>
</gene>
<comment type="caution">
    <text evidence="2">The sequence shown here is derived from an EMBL/GenBank/DDBJ whole genome shotgun (WGS) entry which is preliminary data.</text>
</comment>
<name>A0ABU5DCL4_9BURK</name>
<dbReference type="EMBL" id="JAXCLA010000002">
    <property type="protein sequence ID" value="MDY0744010.1"/>
    <property type="molecule type" value="Genomic_DNA"/>
</dbReference>